<dbReference type="Proteomes" id="UP000001600">
    <property type="component" value="Chromosome 2"/>
</dbReference>
<sequence>MYWGWKYSALNCAKNPSIKYASTNKTPGILGISSNIKPSDFLYCKIAGASEYGDGLSRGNARNLLIKKAIFRHVLNFLYFDRKRPMPQWALSALSACFSPIFGRDGSAARCAIRQKRPVTRDMVVAGAVVLTPVSGAERSTNRRFIRSRDDIIVYATKKFLHSCLCTSHFLSGRLQ</sequence>
<dbReference type="AlphaFoldDB" id="B9JHH6"/>
<organism evidence="1 2">
    <name type="scientific">Rhizobium rhizogenes (strain K84 / ATCC BAA-868)</name>
    <name type="common">Agrobacterium radiobacter</name>
    <dbReference type="NCBI Taxonomy" id="311403"/>
    <lineage>
        <taxon>Bacteria</taxon>
        <taxon>Pseudomonadati</taxon>
        <taxon>Pseudomonadota</taxon>
        <taxon>Alphaproteobacteria</taxon>
        <taxon>Hyphomicrobiales</taxon>
        <taxon>Rhizobiaceae</taxon>
        <taxon>Rhizobium/Agrobacterium group</taxon>
        <taxon>Rhizobium</taxon>
    </lineage>
</organism>
<protein>
    <submittedName>
        <fullName evidence="1">Uncharacterized protein</fullName>
    </submittedName>
</protein>
<dbReference type="EMBL" id="CP000629">
    <property type="protein sequence ID" value="ACM29369.1"/>
    <property type="molecule type" value="Genomic_DNA"/>
</dbReference>
<reference evidence="1 2" key="1">
    <citation type="journal article" date="2009" name="J. Bacteriol.">
        <title>Genome sequences of three Agrobacterium biovars help elucidate the evolution of multichromosome genomes in bacteria.</title>
        <authorList>
            <person name="Slater S.C."/>
            <person name="Goldman B.S."/>
            <person name="Goodner B."/>
            <person name="Setubal J.C."/>
            <person name="Farrand S.K."/>
            <person name="Nester E.W."/>
            <person name="Burr T.J."/>
            <person name="Banta L."/>
            <person name="Dickerman A.W."/>
            <person name="Paulsen I."/>
            <person name="Otten L."/>
            <person name="Suen G."/>
            <person name="Welch R."/>
            <person name="Almeida N.F."/>
            <person name="Arnold F."/>
            <person name="Burton O.T."/>
            <person name="Du Z."/>
            <person name="Ewing A."/>
            <person name="Godsy E."/>
            <person name="Heisel S."/>
            <person name="Houmiel K.L."/>
            <person name="Jhaveri J."/>
            <person name="Lu J."/>
            <person name="Miller N.M."/>
            <person name="Norton S."/>
            <person name="Chen Q."/>
            <person name="Phoolcharoen W."/>
            <person name="Ohlin V."/>
            <person name="Ondrusek D."/>
            <person name="Pride N."/>
            <person name="Stricklin S.L."/>
            <person name="Sun J."/>
            <person name="Wheeler C."/>
            <person name="Wilson L."/>
            <person name="Zhu H."/>
            <person name="Wood D.W."/>
        </authorList>
    </citation>
    <scope>NUCLEOTIDE SEQUENCE [LARGE SCALE GENOMIC DNA]</scope>
    <source>
        <strain evidence="2">K84 / ATCC BAA-868</strain>
    </source>
</reference>
<dbReference type="HOGENOM" id="CLU_1522081_0_0_5"/>
<evidence type="ECO:0000313" key="1">
    <source>
        <dbReference type="EMBL" id="ACM29369.1"/>
    </source>
</evidence>
<proteinExistence type="predicted"/>
<gene>
    <name evidence="1" type="ordered locus">Arad_7990</name>
</gene>
<evidence type="ECO:0000313" key="2">
    <source>
        <dbReference type="Proteomes" id="UP000001600"/>
    </source>
</evidence>
<accession>B9JHH6</accession>
<dbReference type="KEGG" id="ara:Arad_7990"/>
<name>B9JHH6_RHIR8</name>